<dbReference type="SUPFAM" id="SSF48317">
    <property type="entry name" value="Acid phosphatase/Vanadium-dependent haloperoxidase"/>
    <property type="match status" value="1"/>
</dbReference>
<comment type="subcellular location">
    <subcellularLocation>
        <location evidence="1">Cell membrane</location>
        <topology evidence="1">Multi-pass membrane protein</topology>
    </subcellularLocation>
</comment>
<evidence type="ECO:0000256" key="5">
    <source>
        <dbReference type="ARBA" id="ARBA00022989"/>
    </source>
</evidence>
<dbReference type="Proteomes" id="UP000440668">
    <property type="component" value="Unassembled WGS sequence"/>
</dbReference>
<dbReference type="InterPro" id="IPR036938">
    <property type="entry name" value="PAP2/HPO_sf"/>
</dbReference>
<keyword evidence="4" id="KW-0378">Hydrolase</keyword>
<feature type="domain" description="Phosphatidic acid phosphatase type 2/haloperoxidase" evidence="8">
    <location>
        <begin position="100"/>
        <end position="209"/>
    </location>
</feature>
<evidence type="ECO:0000256" key="7">
    <source>
        <dbReference type="SAM" id="Phobius"/>
    </source>
</evidence>
<dbReference type="GO" id="GO:0005886">
    <property type="term" value="C:plasma membrane"/>
    <property type="evidence" value="ECO:0007669"/>
    <property type="project" value="UniProtKB-SubCell"/>
</dbReference>
<dbReference type="Pfam" id="PF01569">
    <property type="entry name" value="PAP2"/>
    <property type="match status" value="1"/>
</dbReference>
<evidence type="ECO:0000256" key="6">
    <source>
        <dbReference type="ARBA" id="ARBA00023136"/>
    </source>
</evidence>
<accession>A0A6N7ZK67</accession>
<dbReference type="EMBL" id="WMKA01000030">
    <property type="protein sequence ID" value="MTG89796.1"/>
    <property type="molecule type" value="Genomic_DNA"/>
</dbReference>
<gene>
    <name evidence="9" type="ORF">GJV82_12690</name>
</gene>
<evidence type="ECO:0000256" key="1">
    <source>
        <dbReference type="ARBA" id="ARBA00004651"/>
    </source>
</evidence>
<evidence type="ECO:0000313" key="9">
    <source>
        <dbReference type="EMBL" id="MTG89796.1"/>
    </source>
</evidence>
<dbReference type="AlphaFoldDB" id="A0A6N7ZK67"/>
<feature type="transmembrane region" description="Helical" evidence="7">
    <location>
        <begin position="167"/>
        <end position="188"/>
    </location>
</feature>
<feature type="transmembrane region" description="Helical" evidence="7">
    <location>
        <begin position="194"/>
        <end position="216"/>
    </location>
</feature>
<evidence type="ECO:0000256" key="4">
    <source>
        <dbReference type="ARBA" id="ARBA00022801"/>
    </source>
</evidence>
<evidence type="ECO:0000259" key="8">
    <source>
        <dbReference type="SMART" id="SM00014"/>
    </source>
</evidence>
<sequence>MLADRTSRRALGRAASYGVAASVPVLALGWLVRAESGAVAEADRATVAAATRFTAARPALRRALLVGQEALAARWMNLAATGVCAWAWHRRGLGARAAWAAGTVWGAWALGLAAKGLVGRARPVVEDVVTTVPGTSFPSGHAMNAAAVGVSLTVLVRPLLRRRGRAAVATAAVVLALVTAADRVLLGVHHPSDVVGGLLLGGVVAGASAVGFHGWASAAPSGSAPRIEV</sequence>
<dbReference type="InterPro" id="IPR000326">
    <property type="entry name" value="PAP2/HPO"/>
</dbReference>
<name>A0A6N7ZK67_9MICO</name>
<evidence type="ECO:0000313" key="10">
    <source>
        <dbReference type="Proteomes" id="UP000440668"/>
    </source>
</evidence>
<organism evidence="9 10">
    <name type="scientific">Cellulosimicrobium composti</name>
    <dbReference type="NCBI Taxonomy" id="2672572"/>
    <lineage>
        <taxon>Bacteria</taxon>
        <taxon>Bacillati</taxon>
        <taxon>Actinomycetota</taxon>
        <taxon>Actinomycetes</taxon>
        <taxon>Micrococcales</taxon>
        <taxon>Promicromonosporaceae</taxon>
        <taxon>Cellulosimicrobium</taxon>
    </lineage>
</organism>
<comment type="caution">
    <text evidence="9">The sequence shown here is derived from an EMBL/GenBank/DDBJ whole genome shotgun (WGS) entry which is preliminary data.</text>
</comment>
<evidence type="ECO:0000256" key="3">
    <source>
        <dbReference type="ARBA" id="ARBA00022692"/>
    </source>
</evidence>
<protein>
    <submittedName>
        <fullName evidence="9">Phosphatase PAP2 family protein</fullName>
    </submittedName>
</protein>
<dbReference type="PANTHER" id="PTHR14969:SF62">
    <property type="entry name" value="DECAPRENYLPHOSPHORYL-5-PHOSPHORIBOSE PHOSPHATASE RV3807C-RELATED"/>
    <property type="match status" value="1"/>
</dbReference>
<dbReference type="SMART" id="SM00014">
    <property type="entry name" value="acidPPc"/>
    <property type="match status" value="1"/>
</dbReference>
<keyword evidence="2" id="KW-1003">Cell membrane</keyword>
<proteinExistence type="predicted"/>
<dbReference type="Gene3D" id="1.20.144.10">
    <property type="entry name" value="Phosphatidic acid phosphatase type 2/haloperoxidase"/>
    <property type="match status" value="1"/>
</dbReference>
<keyword evidence="5 7" id="KW-1133">Transmembrane helix</keyword>
<keyword evidence="3 7" id="KW-0812">Transmembrane</keyword>
<keyword evidence="6 7" id="KW-0472">Membrane</keyword>
<dbReference type="RefSeq" id="WP_318657601.1">
    <property type="nucleotide sequence ID" value="NZ_WMKA01000030.1"/>
</dbReference>
<reference evidence="9 10" key="1">
    <citation type="submission" date="2019-11" db="EMBL/GenBank/DDBJ databases">
        <title>Cellulosimicrobium composti sp. nov. isolated from a compost.</title>
        <authorList>
            <person name="Yang Y."/>
        </authorList>
    </citation>
    <scope>NUCLEOTIDE SEQUENCE [LARGE SCALE GENOMIC DNA]</scope>
    <source>
        <strain evidence="9 10">BIT-GX5</strain>
    </source>
</reference>
<dbReference type="PANTHER" id="PTHR14969">
    <property type="entry name" value="SPHINGOSINE-1-PHOSPHATE PHOSPHOHYDROLASE"/>
    <property type="match status" value="1"/>
</dbReference>
<evidence type="ECO:0000256" key="2">
    <source>
        <dbReference type="ARBA" id="ARBA00022475"/>
    </source>
</evidence>
<dbReference type="GO" id="GO:0016787">
    <property type="term" value="F:hydrolase activity"/>
    <property type="evidence" value="ECO:0007669"/>
    <property type="project" value="UniProtKB-KW"/>
</dbReference>